<protein>
    <recommendedName>
        <fullName evidence="3">CARDB domain-containing protein</fullName>
    </recommendedName>
</protein>
<comment type="caution">
    <text evidence="1">The sequence shown here is derived from an EMBL/GenBank/DDBJ whole genome shotgun (WGS) entry which is preliminary data.</text>
</comment>
<reference evidence="1 2" key="1">
    <citation type="submission" date="2022-04" db="EMBL/GenBank/DDBJ databases">
        <title>Positive selection, recombination, and allopatry shape intraspecific diversity of widespread and dominant cyanobacteria.</title>
        <authorList>
            <person name="Wei J."/>
            <person name="Shu W."/>
            <person name="Hu C."/>
        </authorList>
    </citation>
    <scope>NUCLEOTIDE SEQUENCE [LARGE SCALE GENOMIC DNA]</scope>
    <source>
        <strain evidence="1 2">AS-A4</strain>
    </source>
</reference>
<proteinExistence type="predicted"/>
<evidence type="ECO:0000313" key="2">
    <source>
        <dbReference type="Proteomes" id="UP001476950"/>
    </source>
</evidence>
<dbReference type="EMBL" id="JAMPLM010000001">
    <property type="protein sequence ID" value="MEP1056947.1"/>
    <property type="molecule type" value="Genomic_DNA"/>
</dbReference>
<sequence>MQESRAGRNLSQDCRKQHTSLDLLHRWISFLLIGIVALGGCKNTSVDDIELNLKQLPPHNGVPQFEGTVLNTGKSEIDKVFVRIMIYNMSITPKELSNSKLMAFRSIKNLKPGESRNVTIPLSIDSFCLAEFPKNYKGEEYTVYLGEHYWWNIKALDQTSFDILSKQLHCKTWKPS</sequence>
<dbReference type="InterPro" id="IPR013783">
    <property type="entry name" value="Ig-like_fold"/>
</dbReference>
<dbReference type="Proteomes" id="UP001476950">
    <property type="component" value="Unassembled WGS sequence"/>
</dbReference>
<keyword evidence="2" id="KW-1185">Reference proteome</keyword>
<gene>
    <name evidence="1" type="ORF">NDI38_00755</name>
</gene>
<organism evidence="1 2">
    <name type="scientific">Stenomitos frigidus AS-A4</name>
    <dbReference type="NCBI Taxonomy" id="2933935"/>
    <lineage>
        <taxon>Bacteria</taxon>
        <taxon>Bacillati</taxon>
        <taxon>Cyanobacteriota</taxon>
        <taxon>Cyanophyceae</taxon>
        <taxon>Leptolyngbyales</taxon>
        <taxon>Leptolyngbyaceae</taxon>
        <taxon>Stenomitos</taxon>
    </lineage>
</organism>
<dbReference type="Gene3D" id="2.60.40.10">
    <property type="entry name" value="Immunoglobulins"/>
    <property type="match status" value="1"/>
</dbReference>
<name>A0ABV0KCH9_9CYAN</name>
<accession>A0ABV0KCH9</accession>
<evidence type="ECO:0000313" key="1">
    <source>
        <dbReference type="EMBL" id="MEP1056947.1"/>
    </source>
</evidence>
<evidence type="ECO:0008006" key="3">
    <source>
        <dbReference type="Google" id="ProtNLM"/>
    </source>
</evidence>